<evidence type="ECO:0000313" key="8">
    <source>
        <dbReference type="Proteomes" id="UP001642540"/>
    </source>
</evidence>
<dbReference type="InterPro" id="IPR029071">
    <property type="entry name" value="Ubiquitin-like_domsf"/>
</dbReference>
<dbReference type="Proteomes" id="UP001642540">
    <property type="component" value="Unassembled WGS sequence"/>
</dbReference>
<keyword evidence="4" id="KW-0378">Hydrolase</keyword>
<dbReference type="PANTHER" id="PTHR15397">
    <property type="entry name" value="SODIUM-GLUCOSE COTRANSPORTER REGULATORY PROTEIN -RELATED"/>
    <property type="match status" value="1"/>
</dbReference>
<sequence>MKITVTTSTDAVFLLDISDDLELENFKGLCEIECGIPSIQMLVVSGAGRPLLEDRKTLKQLGVRDGDFLLIESYPAAQDNGESSIPAPQEREGTSRLHHGASNSVTLTDSEQLALVEQNISGMENGSSVTAGSAMNNQRLIEEEIRRKNIDANMEAAMEFNPESFATVIMLYIDCKVNGHPVKAFIDSGCQTTIMSSECAKRCNMLHLVDSRFSGIAKGVGTQRIIGRVHLADLQIGTTFLPSSFSILDNQRTDVLLGLDMLRRHQCSIDLKKNVLLIGTTSTETKFLDEAQLPDSARLANH</sequence>
<evidence type="ECO:0000256" key="4">
    <source>
        <dbReference type="ARBA" id="ARBA00022801"/>
    </source>
</evidence>
<dbReference type="InterPro" id="IPR000626">
    <property type="entry name" value="Ubiquitin-like_dom"/>
</dbReference>
<evidence type="ECO:0000313" key="7">
    <source>
        <dbReference type="EMBL" id="CAL8110832.1"/>
    </source>
</evidence>
<feature type="region of interest" description="Disordered" evidence="5">
    <location>
        <begin position="79"/>
        <end position="103"/>
    </location>
</feature>
<protein>
    <recommendedName>
        <fullName evidence="6">Ubiquitin-like domain-containing protein</fullName>
    </recommendedName>
</protein>
<name>A0ABP1QW70_9HEXA</name>
<dbReference type="PANTHER" id="PTHR15397:SF3">
    <property type="entry name" value="DNA DAMAGE INDUCIBLE 1 HOMOLOG 2"/>
    <property type="match status" value="1"/>
</dbReference>
<reference evidence="7 8" key="1">
    <citation type="submission" date="2024-08" db="EMBL/GenBank/DDBJ databases">
        <authorList>
            <person name="Cucini C."/>
            <person name="Frati F."/>
        </authorList>
    </citation>
    <scope>NUCLEOTIDE SEQUENCE [LARGE SCALE GENOMIC DNA]</scope>
</reference>
<dbReference type="CDD" id="cd05479">
    <property type="entry name" value="RP_DDI"/>
    <property type="match status" value="1"/>
</dbReference>
<dbReference type="PROSITE" id="PS50053">
    <property type="entry name" value="UBIQUITIN_2"/>
    <property type="match status" value="1"/>
</dbReference>
<comment type="caution">
    <text evidence="7">The sequence shown here is derived from an EMBL/GenBank/DDBJ whole genome shotgun (WGS) entry which is preliminary data.</text>
</comment>
<accession>A0ABP1QW70</accession>
<dbReference type="SUPFAM" id="SSF54236">
    <property type="entry name" value="Ubiquitin-like"/>
    <property type="match status" value="1"/>
</dbReference>
<organism evidence="7 8">
    <name type="scientific">Orchesella dallaii</name>
    <dbReference type="NCBI Taxonomy" id="48710"/>
    <lineage>
        <taxon>Eukaryota</taxon>
        <taxon>Metazoa</taxon>
        <taxon>Ecdysozoa</taxon>
        <taxon>Arthropoda</taxon>
        <taxon>Hexapoda</taxon>
        <taxon>Collembola</taxon>
        <taxon>Entomobryomorpha</taxon>
        <taxon>Entomobryoidea</taxon>
        <taxon>Orchesellidae</taxon>
        <taxon>Orchesellinae</taxon>
        <taxon>Orchesella</taxon>
    </lineage>
</organism>
<evidence type="ECO:0000256" key="3">
    <source>
        <dbReference type="ARBA" id="ARBA00022750"/>
    </source>
</evidence>
<evidence type="ECO:0000256" key="5">
    <source>
        <dbReference type="SAM" id="MobiDB-lite"/>
    </source>
</evidence>
<evidence type="ECO:0000259" key="6">
    <source>
        <dbReference type="PROSITE" id="PS50053"/>
    </source>
</evidence>
<evidence type="ECO:0000256" key="2">
    <source>
        <dbReference type="ARBA" id="ARBA00022670"/>
    </source>
</evidence>
<comment type="similarity">
    <text evidence="1">Belongs to the DDI1 family.</text>
</comment>
<gene>
    <name evidence="7" type="ORF">ODALV1_LOCUS14469</name>
</gene>
<keyword evidence="2" id="KW-0645">Protease</keyword>
<dbReference type="CDD" id="cd01796">
    <property type="entry name" value="Ubl_Ddi1_like"/>
    <property type="match status" value="1"/>
</dbReference>
<dbReference type="Gene3D" id="3.10.20.90">
    <property type="entry name" value="Phosphatidylinositol 3-kinase Catalytic Subunit, Chain A, domain 1"/>
    <property type="match status" value="1"/>
</dbReference>
<dbReference type="InterPro" id="IPR033882">
    <property type="entry name" value="DDI1_N"/>
</dbReference>
<dbReference type="Pfam" id="PF09668">
    <property type="entry name" value="Asp_protease"/>
    <property type="match status" value="1"/>
</dbReference>
<dbReference type="Gene3D" id="2.40.70.10">
    <property type="entry name" value="Acid Proteases"/>
    <property type="match status" value="1"/>
</dbReference>
<dbReference type="EMBL" id="CAXLJM020000046">
    <property type="protein sequence ID" value="CAL8110832.1"/>
    <property type="molecule type" value="Genomic_DNA"/>
</dbReference>
<keyword evidence="3" id="KW-0064">Aspartyl protease</keyword>
<dbReference type="InterPro" id="IPR021109">
    <property type="entry name" value="Peptidase_aspartic_dom_sf"/>
</dbReference>
<dbReference type="InterPro" id="IPR019103">
    <property type="entry name" value="Peptidase_aspartic_DDI1-type"/>
</dbReference>
<dbReference type="SUPFAM" id="SSF50630">
    <property type="entry name" value="Acid proteases"/>
    <property type="match status" value="1"/>
</dbReference>
<evidence type="ECO:0000256" key="1">
    <source>
        <dbReference type="ARBA" id="ARBA00009136"/>
    </source>
</evidence>
<feature type="domain" description="Ubiquitin-like" evidence="6">
    <location>
        <begin position="1"/>
        <end position="71"/>
    </location>
</feature>
<keyword evidence="8" id="KW-1185">Reference proteome</keyword>
<proteinExistence type="inferred from homology"/>